<feature type="region of interest" description="Disordered" evidence="2">
    <location>
        <begin position="721"/>
        <end position="741"/>
    </location>
</feature>
<dbReference type="Proteomes" id="UP000256345">
    <property type="component" value="Unassembled WGS sequence"/>
</dbReference>
<dbReference type="Pfam" id="PF19086">
    <property type="entry name" value="Terpene_syn_C_2"/>
    <property type="match status" value="2"/>
</dbReference>
<dbReference type="SFLD" id="SFLDG01020">
    <property type="entry name" value="Terpene_Cyclase_Like_2"/>
    <property type="match status" value="2"/>
</dbReference>
<comment type="similarity">
    <text evidence="1">Belongs to the terpene synthase family.</text>
</comment>
<dbReference type="EC" id="4.2.3.-" evidence="1"/>
<proteinExistence type="inferred from homology"/>
<organism evidence="3 4">
    <name type="scientific">Archangium gephyra</name>
    <dbReference type="NCBI Taxonomy" id="48"/>
    <lineage>
        <taxon>Bacteria</taxon>
        <taxon>Pseudomonadati</taxon>
        <taxon>Myxococcota</taxon>
        <taxon>Myxococcia</taxon>
        <taxon>Myxococcales</taxon>
        <taxon>Cystobacterineae</taxon>
        <taxon>Archangiaceae</taxon>
        <taxon>Archangium</taxon>
    </lineage>
</organism>
<comment type="cofactor">
    <cofactor evidence="1">
        <name>Mg(2+)</name>
        <dbReference type="ChEBI" id="CHEBI:18420"/>
    </cofactor>
</comment>
<dbReference type="PANTHER" id="PTHR35201">
    <property type="entry name" value="TERPENE SYNTHASE"/>
    <property type="match status" value="1"/>
</dbReference>
<name>A0ABX9JSQ5_9BACT</name>
<dbReference type="InterPro" id="IPR008949">
    <property type="entry name" value="Isoprenoid_synthase_dom_sf"/>
</dbReference>
<sequence>MSPQPFELPDFYVPHPARLNPHVDAARAHSTQWAERMGMLEDPNIWTRQELESHDYGLLCAYTHPRCDVAELNLLTDWYVWVFYFDDHFLQQYKKTRDLPGAKAYLERLRGFMPLGELRYPEPTNPVEHGLVDLWTRTVPSMSDGWRRRFATSTGHLLQESLWELRNIHASRIPNPVDYIRMRRRVGGAPWSADLVEHAVAAEVPDRIAAERPLRVLKDAFSDAVHLRNDIFSYQRETESEEELNNCVLVLETFLHLPVQQAANRVNDIITSRLHQFEHTALTELPPLYTEQAVTPAEQAAVAAYVEGLQDWQSGGHEWHLRSSRYMNKRPPVSGTAWWHGPSGPGTSAARVARQLRLQRPGPRGDAQGPRTPGYPFRLPDFEMPWRAETNPHLDSARRHAKEWAVRMGMIDGPGLPGSGIWTEARYDGLELALFAALTHPEASRDKLHLVSLWDVWAFALDDFFFSAFKARADLAGAKAFVAGLARFMPTDGGPTPPPANPVERGLADVWARTVPGLSATARGWFPGHVMTYAGGNLWELTNSIQRRIPDAVDYVEMRRQTAGTGLSTHLGFLSASQDAPIELLHSRQLEALNIAFADNVDFRNDIFSYRKETELEQDVNNGVLVIEDFLGCELQEAVEIANAVMTASLREFQRITAEDLPVLFEEQSVDTAGRAAIHAYVRGLQQWLCGDLAWYRRTRRYTDLGTGAAAGGLSRVLAGPAGPGTSAARPFGQGNDRHRR</sequence>
<reference evidence="3 4" key="1">
    <citation type="submission" date="2018-08" db="EMBL/GenBank/DDBJ databases">
        <title>Genomic Encyclopedia of Archaeal and Bacterial Type Strains, Phase II (KMG-II): from individual species to whole genera.</title>
        <authorList>
            <person name="Goeker M."/>
        </authorList>
    </citation>
    <scope>NUCLEOTIDE SEQUENCE [LARGE SCALE GENOMIC DNA]</scope>
    <source>
        <strain evidence="3 4">DSM 2261</strain>
    </source>
</reference>
<protein>
    <recommendedName>
        <fullName evidence="1">Terpene synthase</fullName>
        <ecNumber evidence="1">4.2.3.-</ecNumber>
    </recommendedName>
</protein>
<keyword evidence="4" id="KW-1185">Reference proteome</keyword>
<accession>A0ABX9JSQ5</accession>
<keyword evidence="1" id="KW-0456">Lyase</keyword>
<dbReference type="Gene3D" id="1.10.600.10">
    <property type="entry name" value="Farnesyl Diphosphate Synthase"/>
    <property type="match status" value="2"/>
</dbReference>
<dbReference type="InterPro" id="IPR034686">
    <property type="entry name" value="Terpene_cyclase-like_2"/>
</dbReference>
<dbReference type="EMBL" id="QUMU01000011">
    <property type="protein sequence ID" value="REG26519.1"/>
    <property type="molecule type" value="Genomic_DNA"/>
</dbReference>
<evidence type="ECO:0000256" key="1">
    <source>
        <dbReference type="RuleBase" id="RU366034"/>
    </source>
</evidence>
<evidence type="ECO:0000256" key="2">
    <source>
        <dbReference type="SAM" id="MobiDB-lite"/>
    </source>
</evidence>
<evidence type="ECO:0000313" key="3">
    <source>
        <dbReference type="EMBL" id="REG26519.1"/>
    </source>
</evidence>
<keyword evidence="1" id="KW-0479">Metal-binding</keyword>
<dbReference type="SFLD" id="SFLDS00005">
    <property type="entry name" value="Isoprenoid_Synthase_Type_I"/>
    <property type="match status" value="2"/>
</dbReference>
<dbReference type="RefSeq" id="WP_047860219.1">
    <property type="nucleotide sequence ID" value="NZ_CP011509.1"/>
</dbReference>
<dbReference type="PANTHER" id="PTHR35201:SF4">
    <property type="entry name" value="BETA-PINACENE SYNTHASE-RELATED"/>
    <property type="match status" value="1"/>
</dbReference>
<dbReference type="SUPFAM" id="SSF48576">
    <property type="entry name" value="Terpenoid synthases"/>
    <property type="match status" value="2"/>
</dbReference>
<gene>
    <name evidence="3" type="ORF">ATI61_11168</name>
</gene>
<evidence type="ECO:0000313" key="4">
    <source>
        <dbReference type="Proteomes" id="UP000256345"/>
    </source>
</evidence>
<comment type="caution">
    <text evidence="3">The sequence shown here is derived from an EMBL/GenBank/DDBJ whole genome shotgun (WGS) entry which is preliminary data.</text>
</comment>
<keyword evidence="1" id="KW-0460">Magnesium</keyword>